<dbReference type="EMBL" id="WNTK01003201">
    <property type="protein sequence ID" value="KAG9465302.1"/>
    <property type="molecule type" value="Genomic_DNA"/>
</dbReference>
<dbReference type="AlphaFoldDB" id="A0A8J6B743"/>
<dbReference type="GO" id="GO:0072557">
    <property type="term" value="C:IPAF inflammasome complex"/>
    <property type="evidence" value="ECO:0007669"/>
    <property type="project" value="TreeGrafter"/>
</dbReference>
<dbReference type="InterPro" id="IPR002398">
    <property type="entry name" value="Pept_C14"/>
</dbReference>
<dbReference type="PROSITE" id="PS50209">
    <property type="entry name" value="CARD"/>
    <property type="match status" value="1"/>
</dbReference>
<comment type="caution">
    <text evidence="2">The sequence shown here is derived from an EMBL/GenBank/DDBJ whole genome shotgun (WGS) entry which is preliminary data.</text>
</comment>
<dbReference type="Proteomes" id="UP000770717">
    <property type="component" value="Unassembled WGS sequence"/>
</dbReference>
<sequence length="90" mass="10140">MADKLEDIRPELVKCCSEALILELLDDLRRQKILSKLEVESITQASTLRAEKCRQLINTVIGKGNYSCNVLLQKIREKDPALSENLGLTV</sequence>
<dbReference type="SMART" id="SM00114">
    <property type="entry name" value="CARD"/>
    <property type="match status" value="1"/>
</dbReference>
<dbReference type="PANTHER" id="PTHR47901:SF3">
    <property type="entry name" value="CASPASE-1"/>
    <property type="match status" value="1"/>
</dbReference>
<feature type="domain" description="CARD" evidence="1">
    <location>
        <begin position="1"/>
        <end position="90"/>
    </location>
</feature>
<dbReference type="GO" id="GO:0097169">
    <property type="term" value="C:AIM2 inflammasome complex"/>
    <property type="evidence" value="ECO:0007669"/>
    <property type="project" value="TreeGrafter"/>
</dbReference>
<dbReference type="GO" id="GO:0042981">
    <property type="term" value="P:regulation of apoptotic process"/>
    <property type="evidence" value="ECO:0007669"/>
    <property type="project" value="InterPro"/>
</dbReference>
<evidence type="ECO:0000313" key="3">
    <source>
        <dbReference type="Proteomes" id="UP000770717"/>
    </source>
</evidence>
<dbReference type="PANTHER" id="PTHR47901">
    <property type="entry name" value="CASPASE RECRUITMENT DOMAIN-CONTAINING PROTEIN 18"/>
    <property type="match status" value="1"/>
</dbReference>
<gene>
    <name evidence="2" type="ORF">GDO78_018537</name>
</gene>
<organism evidence="2 3">
    <name type="scientific">Eleutherodactylus coqui</name>
    <name type="common">Puerto Rican coqui</name>
    <dbReference type="NCBI Taxonomy" id="57060"/>
    <lineage>
        <taxon>Eukaryota</taxon>
        <taxon>Metazoa</taxon>
        <taxon>Chordata</taxon>
        <taxon>Craniata</taxon>
        <taxon>Vertebrata</taxon>
        <taxon>Euteleostomi</taxon>
        <taxon>Amphibia</taxon>
        <taxon>Batrachia</taxon>
        <taxon>Anura</taxon>
        <taxon>Neobatrachia</taxon>
        <taxon>Hyloidea</taxon>
        <taxon>Eleutherodactylidae</taxon>
        <taxon>Eleutherodactylinae</taxon>
        <taxon>Eleutherodactylus</taxon>
        <taxon>Eleutherodactylus</taxon>
    </lineage>
</organism>
<dbReference type="InterPro" id="IPR011029">
    <property type="entry name" value="DEATH-like_dom_sf"/>
</dbReference>
<dbReference type="Gene3D" id="1.10.533.10">
    <property type="entry name" value="Death Domain, Fas"/>
    <property type="match status" value="1"/>
</dbReference>
<dbReference type="GO" id="GO:0006508">
    <property type="term" value="P:proteolysis"/>
    <property type="evidence" value="ECO:0007669"/>
    <property type="project" value="InterPro"/>
</dbReference>
<accession>A0A8J6B743</accession>
<protein>
    <recommendedName>
        <fullName evidence="1">CARD domain-containing protein</fullName>
    </recommendedName>
</protein>
<dbReference type="GO" id="GO:0072559">
    <property type="term" value="C:NLRP3 inflammasome complex"/>
    <property type="evidence" value="ECO:0007669"/>
    <property type="project" value="TreeGrafter"/>
</dbReference>
<reference evidence="2" key="1">
    <citation type="thesis" date="2020" institute="ProQuest LLC" country="789 East Eisenhower Parkway, Ann Arbor, MI, USA">
        <title>Comparative Genomics and Chromosome Evolution.</title>
        <authorList>
            <person name="Mudd A.B."/>
        </authorList>
    </citation>
    <scope>NUCLEOTIDE SEQUENCE</scope>
    <source>
        <strain evidence="2">HN-11 Male</strain>
        <tissue evidence="2">Kidney and liver</tissue>
    </source>
</reference>
<evidence type="ECO:0000259" key="1">
    <source>
        <dbReference type="PROSITE" id="PS50209"/>
    </source>
</evidence>
<dbReference type="GO" id="GO:0050727">
    <property type="term" value="P:regulation of inflammatory response"/>
    <property type="evidence" value="ECO:0007669"/>
    <property type="project" value="TreeGrafter"/>
</dbReference>
<dbReference type="OrthoDB" id="8869108at2759"/>
<dbReference type="InterPro" id="IPR001315">
    <property type="entry name" value="CARD"/>
</dbReference>
<proteinExistence type="predicted"/>
<evidence type="ECO:0000313" key="2">
    <source>
        <dbReference type="EMBL" id="KAG9465302.1"/>
    </source>
</evidence>
<keyword evidence="3" id="KW-1185">Reference proteome</keyword>
<dbReference type="SUPFAM" id="SSF47986">
    <property type="entry name" value="DEATH domain"/>
    <property type="match status" value="1"/>
</dbReference>
<name>A0A8J6B743_ELECQ</name>
<dbReference type="Pfam" id="PF00619">
    <property type="entry name" value="CARD"/>
    <property type="match status" value="1"/>
</dbReference>
<dbReference type="GO" id="GO:0004197">
    <property type="term" value="F:cysteine-type endopeptidase activity"/>
    <property type="evidence" value="ECO:0007669"/>
    <property type="project" value="InterPro"/>
</dbReference>